<keyword evidence="4" id="KW-1185">Reference proteome</keyword>
<evidence type="ECO:0000256" key="1">
    <source>
        <dbReference type="ARBA" id="ARBA00023186"/>
    </source>
</evidence>
<organism evidence="3 4">
    <name type="scientific">Popillia japonica</name>
    <name type="common">Japanese beetle</name>
    <dbReference type="NCBI Taxonomy" id="7064"/>
    <lineage>
        <taxon>Eukaryota</taxon>
        <taxon>Metazoa</taxon>
        <taxon>Ecdysozoa</taxon>
        <taxon>Arthropoda</taxon>
        <taxon>Hexapoda</taxon>
        <taxon>Insecta</taxon>
        <taxon>Pterygota</taxon>
        <taxon>Neoptera</taxon>
        <taxon>Endopterygota</taxon>
        <taxon>Coleoptera</taxon>
        <taxon>Polyphaga</taxon>
        <taxon>Scarabaeiformia</taxon>
        <taxon>Scarabaeidae</taxon>
        <taxon>Rutelinae</taxon>
        <taxon>Popillia</taxon>
    </lineage>
</organism>
<dbReference type="CDD" id="cd06257">
    <property type="entry name" value="DnaJ"/>
    <property type="match status" value="1"/>
</dbReference>
<dbReference type="InterPro" id="IPR029827">
    <property type="entry name" value="JDP1-like"/>
</dbReference>
<comment type="caution">
    <text evidence="3">The sequence shown here is derived from an EMBL/GenBank/DDBJ whole genome shotgun (WGS) entry which is preliminary data.</text>
</comment>
<dbReference type="EMBL" id="JASPKY010000150">
    <property type="protein sequence ID" value="KAK9730233.1"/>
    <property type="molecule type" value="Genomic_DNA"/>
</dbReference>
<gene>
    <name evidence="3" type="ORF">QE152_g15390</name>
</gene>
<keyword evidence="1" id="KW-0143">Chaperone</keyword>
<evidence type="ECO:0000313" key="4">
    <source>
        <dbReference type="Proteomes" id="UP001458880"/>
    </source>
</evidence>
<evidence type="ECO:0000313" key="3">
    <source>
        <dbReference type="EMBL" id="KAK9730233.1"/>
    </source>
</evidence>
<dbReference type="GO" id="GO:0005737">
    <property type="term" value="C:cytoplasm"/>
    <property type="evidence" value="ECO:0007669"/>
    <property type="project" value="TreeGrafter"/>
</dbReference>
<dbReference type="InterPro" id="IPR036869">
    <property type="entry name" value="J_dom_sf"/>
</dbReference>
<sequence>MSGVDDILNYKRKEDEDYYAILGCSEDSTVDQITAEYKVRALQYHPDKNEGNKEAEEKFQKLKVDLAGADVDTDHILVRANIKYQKPPKTKEKRGKKEKRIIYSMEKLKEKRIIYAMEKLKDETIKNEFQRCINRNLATEGENVEVQWKNFERMMTEGAQVLSENKQSIRKSWFDDECNEVIQQREKARMRMLRSNTEESR</sequence>
<name>A0AAW1L8M7_POPJA</name>
<dbReference type="PROSITE" id="PS50076">
    <property type="entry name" value="DNAJ_2"/>
    <property type="match status" value="1"/>
</dbReference>
<dbReference type="Gene3D" id="1.10.287.110">
    <property type="entry name" value="DnaJ domain"/>
    <property type="match status" value="1"/>
</dbReference>
<proteinExistence type="predicted"/>
<dbReference type="SUPFAM" id="SSF46565">
    <property type="entry name" value="Chaperone J-domain"/>
    <property type="match status" value="1"/>
</dbReference>
<evidence type="ECO:0000259" key="2">
    <source>
        <dbReference type="PROSITE" id="PS50076"/>
    </source>
</evidence>
<dbReference type="PANTHER" id="PTHR44500:SF1">
    <property type="entry name" value="DNAJ HOMOLOG SUBFAMILY C MEMBER 12"/>
    <property type="match status" value="1"/>
</dbReference>
<dbReference type="InterPro" id="IPR001623">
    <property type="entry name" value="DnaJ_domain"/>
</dbReference>
<dbReference type="PANTHER" id="PTHR44500">
    <property type="entry name" value="DNAJ HOMOLOG SUBFAMILY C MEMBER 12"/>
    <property type="match status" value="1"/>
</dbReference>
<protein>
    <submittedName>
        <fullName evidence="3">DnaJ domain</fullName>
    </submittedName>
</protein>
<dbReference type="Proteomes" id="UP001458880">
    <property type="component" value="Unassembled WGS sequence"/>
</dbReference>
<dbReference type="PRINTS" id="PR00625">
    <property type="entry name" value="JDOMAIN"/>
</dbReference>
<dbReference type="Pfam" id="PF00226">
    <property type="entry name" value="DnaJ"/>
    <property type="match status" value="1"/>
</dbReference>
<dbReference type="AlphaFoldDB" id="A0AAW1L8M7"/>
<accession>A0AAW1L8M7</accession>
<feature type="domain" description="J" evidence="2">
    <location>
        <begin position="17"/>
        <end position="86"/>
    </location>
</feature>
<reference evidence="3 4" key="1">
    <citation type="journal article" date="2024" name="BMC Genomics">
        <title>De novo assembly and annotation of Popillia japonica's genome with initial clues to its potential as an invasive pest.</title>
        <authorList>
            <person name="Cucini C."/>
            <person name="Boschi S."/>
            <person name="Funari R."/>
            <person name="Cardaioli E."/>
            <person name="Iannotti N."/>
            <person name="Marturano G."/>
            <person name="Paoli F."/>
            <person name="Bruttini M."/>
            <person name="Carapelli A."/>
            <person name="Frati F."/>
            <person name="Nardi F."/>
        </authorList>
    </citation>
    <scope>NUCLEOTIDE SEQUENCE [LARGE SCALE GENOMIC DNA]</scope>
    <source>
        <strain evidence="3">DMR45628</strain>
    </source>
</reference>
<dbReference type="SMART" id="SM00271">
    <property type="entry name" value="DnaJ"/>
    <property type="match status" value="1"/>
</dbReference>